<protein>
    <submittedName>
        <fullName evidence="1">Uncharacterized protein</fullName>
    </submittedName>
</protein>
<dbReference type="OrthoDB" id="1707280at2"/>
<dbReference type="Proteomes" id="UP000219546">
    <property type="component" value="Unassembled WGS sequence"/>
</dbReference>
<organism evidence="1 2">
    <name type="scientific">Bacillus oleivorans</name>
    <dbReference type="NCBI Taxonomy" id="1448271"/>
    <lineage>
        <taxon>Bacteria</taxon>
        <taxon>Bacillati</taxon>
        <taxon>Bacillota</taxon>
        <taxon>Bacilli</taxon>
        <taxon>Bacillales</taxon>
        <taxon>Bacillaceae</taxon>
        <taxon>Bacillus</taxon>
    </lineage>
</organism>
<dbReference type="EMBL" id="OAOP01000020">
    <property type="protein sequence ID" value="SNX75856.1"/>
    <property type="molecule type" value="Genomic_DNA"/>
</dbReference>
<sequence>MEQGKYIELTEIIQEMRAVRKRLEIAAKEIFTLARNKATAEKRYRVALRQEILKLKEQGLPATLINNLAKGEETIANLRFERDIAKELYVGGLESMKQTRTEASLLQTISKYND</sequence>
<reference evidence="1 2" key="1">
    <citation type="submission" date="2017-08" db="EMBL/GenBank/DDBJ databases">
        <authorList>
            <person name="de Groot N.N."/>
        </authorList>
    </citation>
    <scope>NUCLEOTIDE SEQUENCE [LARGE SCALE GENOMIC DNA]</scope>
    <source>
        <strain evidence="1 2">JC228</strain>
    </source>
</reference>
<proteinExistence type="predicted"/>
<keyword evidence="2" id="KW-1185">Reference proteome</keyword>
<name>A0A285D954_9BACI</name>
<dbReference type="AlphaFoldDB" id="A0A285D954"/>
<accession>A0A285D954</accession>
<evidence type="ECO:0000313" key="2">
    <source>
        <dbReference type="Proteomes" id="UP000219546"/>
    </source>
</evidence>
<dbReference type="RefSeq" id="WP_097160833.1">
    <property type="nucleotide sequence ID" value="NZ_JBEPMQ010000025.1"/>
</dbReference>
<gene>
    <name evidence="1" type="ORF">SAMN05877753_1203</name>
</gene>
<evidence type="ECO:0000313" key="1">
    <source>
        <dbReference type="EMBL" id="SNX75856.1"/>
    </source>
</evidence>